<reference evidence="9" key="1">
    <citation type="submission" date="2023-11" db="EMBL/GenBank/DDBJ databases">
        <title>The genome sequences of three competitors of mushroom-forming fungi.</title>
        <authorList>
            <person name="Beijen E."/>
            <person name="Ohm R.A."/>
        </authorList>
    </citation>
    <scope>NUCLEOTIDE SEQUENCE</scope>
    <source>
        <strain evidence="9">CBS 100526</strain>
    </source>
</reference>
<keyword evidence="4" id="KW-0319">Glycerol metabolism</keyword>
<dbReference type="GO" id="GO:0008889">
    <property type="term" value="F:glycerophosphodiester phosphodiesterase activity"/>
    <property type="evidence" value="ECO:0007669"/>
    <property type="project" value="UniProtKB-EC"/>
</dbReference>
<comment type="similarity">
    <text evidence="1">Belongs to the glycerophosphoryl diester phosphodiesterase family.</text>
</comment>
<keyword evidence="5" id="KW-0378">Hydrolase</keyword>
<dbReference type="InterPro" id="IPR030395">
    <property type="entry name" value="GP_PDE_dom"/>
</dbReference>
<name>A0AAE1LYZ7_9HYPO</name>
<evidence type="ECO:0000256" key="2">
    <source>
        <dbReference type="ARBA" id="ARBA00012247"/>
    </source>
</evidence>
<evidence type="ECO:0000313" key="9">
    <source>
        <dbReference type="EMBL" id="KAK4071634.1"/>
    </source>
</evidence>
<gene>
    <name evidence="9" type="ORF">Triagg1_5872</name>
</gene>
<dbReference type="AlphaFoldDB" id="A0AAE1LYZ7"/>
<evidence type="ECO:0000256" key="1">
    <source>
        <dbReference type="ARBA" id="ARBA00007277"/>
    </source>
</evidence>
<evidence type="ECO:0000256" key="5">
    <source>
        <dbReference type="ARBA" id="ARBA00022801"/>
    </source>
</evidence>
<dbReference type="GO" id="GO:0006071">
    <property type="term" value="P:glycerol metabolic process"/>
    <property type="evidence" value="ECO:0007669"/>
    <property type="project" value="UniProtKB-KW"/>
</dbReference>
<evidence type="ECO:0000256" key="4">
    <source>
        <dbReference type="ARBA" id="ARBA00022798"/>
    </source>
</evidence>
<sequence length="421" mass="46108">MHLTPSLVAAVGLAAIGQVQVAAKPYPHAHPAQGLKPIKQIELGPRPYYLVDSMEDGPLKAKLDSCKELKMKPSSFSIAHRGGGPLQFPEHSRESNLAGARMGAGILECDVAFTKDLELVCRHSQCDLHTTTNIVNIPELNAKCTTPFQPAANGKPAAAKCCTSDITLAEFKSLCSKMDAFNAGAATPAEFLGGTLSWRTDLYNTCGTTLSLKEHIAMTEALGLQFTPELKTPEVPMPFQGHYTQQQYAQQFIDAFKHAGIPPSRVWPQSFLYDDLLYWLEHEPKFAKQAMYLDEIADFYGMDAAVANLTQYHADGVKIVSPPLPYLVTSKDGKIMPSEYAKRANKLGLKIITWSLERSGPIAGVHANGDYYYNSIQDVVTRDGDIYTLVDVLARQVGVFGMFSDWSATVTYYANCFGLGL</sequence>
<protein>
    <recommendedName>
        <fullName evidence="2">glycerophosphodiester phosphodiesterase</fullName>
        <ecNumber evidence="2">3.1.4.46</ecNumber>
    </recommendedName>
</protein>
<organism evidence="9 10">
    <name type="scientific">Trichoderma aggressivum f. europaeum</name>
    <dbReference type="NCBI Taxonomy" id="173218"/>
    <lineage>
        <taxon>Eukaryota</taxon>
        <taxon>Fungi</taxon>
        <taxon>Dikarya</taxon>
        <taxon>Ascomycota</taxon>
        <taxon>Pezizomycotina</taxon>
        <taxon>Sordariomycetes</taxon>
        <taxon>Hypocreomycetidae</taxon>
        <taxon>Hypocreales</taxon>
        <taxon>Hypocreaceae</taxon>
        <taxon>Trichoderma</taxon>
    </lineage>
</organism>
<dbReference type="Proteomes" id="UP001273209">
    <property type="component" value="Unassembled WGS sequence"/>
</dbReference>
<dbReference type="GO" id="GO:0006629">
    <property type="term" value="P:lipid metabolic process"/>
    <property type="evidence" value="ECO:0007669"/>
    <property type="project" value="InterPro"/>
</dbReference>
<dbReference type="GeneID" id="87920338"/>
<dbReference type="PROSITE" id="PS51704">
    <property type="entry name" value="GP_PDE"/>
    <property type="match status" value="1"/>
</dbReference>
<dbReference type="PANTHER" id="PTHR43620">
    <property type="entry name" value="GLYCEROPHOSPHORYL DIESTER PHOSPHODIESTERASE"/>
    <property type="match status" value="1"/>
</dbReference>
<accession>A0AAE1LYZ7</accession>
<dbReference type="RefSeq" id="XP_062755073.1">
    <property type="nucleotide sequence ID" value="XM_062900433.1"/>
</dbReference>
<dbReference type="EC" id="3.1.4.46" evidence="2"/>
<dbReference type="PANTHER" id="PTHR43620:SF7">
    <property type="entry name" value="GLYCEROPHOSPHODIESTER PHOSPHODIESTERASE GDPD5-RELATED"/>
    <property type="match status" value="1"/>
</dbReference>
<dbReference type="FunFam" id="3.20.20.190:FF:000040">
    <property type="entry name" value="Glycerophosphoryl diester phosphodiesterase family protein"/>
    <property type="match status" value="1"/>
</dbReference>
<evidence type="ECO:0000256" key="3">
    <source>
        <dbReference type="ARBA" id="ARBA00022729"/>
    </source>
</evidence>
<evidence type="ECO:0000313" key="10">
    <source>
        <dbReference type="Proteomes" id="UP001273209"/>
    </source>
</evidence>
<proteinExistence type="inferred from homology"/>
<comment type="caution">
    <text evidence="9">The sequence shown here is derived from an EMBL/GenBank/DDBJ whole genome shotgun (WGS) entry which is preliminary data.</text>
</comment>
<evidence type="ECO:0000256" key="7">
    <source>
        <dbReference type="SAM" id="SignalP"/>
    </source>
</evidence>
<dbReference type="Pfam" id="PF03009">
    <property type="entry name" value="GDPD"/>
    <property type="match status" value="1"/>
</dbReference>
<dbReference type="EMBL" id="JAWRVG010000022">
    <property type="protein sequence ID" value="KAK4071634.1"/>
    <property type="molecule type" value="Genomic_DNA"/>
</dbReference>
<dbReference type="Gene3D" id="3.20.20.190">
    <property type="entry name" value="Phosphatidylinositol (PI) phosphodiesterase"/>
    <property type="match status" value="1"/>
</dbReference>
<feature type="domain" description="GP-PDE" evidence="8">
    <location>
        <begin position="75"/>
        <end position="397"/>
    </location>
</feature>
<evidence type="ECO:0000256" key="6">
    <source>
        <dbReference type="ARBA" id="ARBA00047512"/>
    </source>
</evidence>
<keyword evidence="3 7" id="KW-0732">Signal</keyword>
<dbReference type="InterPro" id="IPR017946">
    <property type="entry name" value="PLC-like_Pdiesterase_TIM-brl"/>
</dbReference>
<dbReference type="SUPFAM" id="SSF51695">
    <property type="entry name" value="PLC-like phosphodiesterases"/>
    <property type="match status" value="1"/>
</dbReference>
<evidence type="ECO:0000259" key="8">
    <source>
        <dbReference type="PROSITE" id="PS51704"/>
    </source>
</evidence>
<feature type="signal peptide" evidence="7">
    <location>
        <begin position="1"/>
        <end position="23"/>
    </location>
</feature>
<feature type="chain" id="PRO_5042011938" description="glycerophosphodiester phosphodiesterase" evidence="7">
    <location>
        <begin position="24"/>
        <end position="421"/>
    </location>
</feature>
<keyword evidence="10" id="KW-1185">Reference proteome</keyword>
<comment type="catalytic activity">
    <reaction evidence="6">
        <text>a sn-glycero-3-phosphodiester + H2O = an alcohol + sn-glycerol 3-phosphate + H(+)</text>
        <dbReference type="Rhea" id="RHEA:12969"/>
        <dbReference type="ChEBI" id="CHEBI:15377"/>
        <dbReference type="ChEBI" id="CHEBI:15378"/>
        <dbReference type="ChEBI" id="CHEBI:30879"/>
        <dbReference type="ChEBI" id="CHEBI:57597"/>
        <dbReference type="ChEBI" id="CHEBI:83408"/>
        <dbReference type="EC" id="3.1.4.46"/>
    </reaction>
</comment>